<evidence type="ECO:0000313" key="3">
    <source>
        <dbReference type="EMBL" id="KAF9440730.1"/>
    </source>
</evidence>
<feature type="transmembrane region" description="Helical" evidence="2">
    <location>
        <begin position="204"/>
        <end position="229"/>
    </location>
</feature>
<proteinExistence type="predicted"/>
<keyword evidence="2" id="KW-0812">Transmembrane</keyword>
<dbReference type="AlphaFoldDB" id="A0A9P5WYL5"/>
<dbReference type="EMBL" id="MU152299">
    <property type="protein sequence ID" value="KAF9440730.1"/>
    <property type="molecule type" value="Genomic_DNA"/>
</dbReference>
<protein>
    <submittedName>
        <fullName evidence="3">Uncharacterized protein</fullName>
    </submittedName>
</protein>
<reference evidence="3" key="1">
    <citation type="submission" date="2020-11" db="EMBL/GenBank/DDBJ databases">
        <authorList>
            <consortium name="DOE Joint Genome Institute"/>
            <person name="Ahrendt S."/>
            <person name="Riley R."/>
            <person name="Andreopoulos W."/>
            <person name="Labutti K."/>
            <person name="Pangilinan J."/>
            <person name="Ruiz-Duenas F.J."/>
            <person name="Barrasa J.M."/>
            <person name="Sanchez-Garcia M."/>
            <person name="Camarero S."/>
            <person name="Miyauchi S."/>
            <person name="Serrano A."/>
            <person name="Linde D."/>
            <person name="Babiker R."/>
            <person name="Drula E."/>
            <person name="Ayuso-Fernandez I."/>
            <person name="Pacheco R."/>
            <person name="Padilla G."/>
            <person name="Ferreira P."/>
            <person name="Barriuso J."/>
            <person name="Kellner H."/>
            <person name="Castanera R."/>
            <person name="Alfaro M."/>
            <person name="Ramirez L."/>
            <person name="Pisabarro A.G."/>
            <person name="Kuo A."/>
            <person name="Tritt A."/>
            <person name="Lipzen A."/>
            <person name="He G."/>
            <person name="Yan M."/>
            <person name="Ng V."/>
            <person name="Cullen D."/>
            <person name="Martin F."/>
            <person name="Rosso M.-N."/>
            <person name="Henrissat B."/>
            <person name="Hibbett D."/>
            <person name="Martinez A.T."/>
            <person name="Grigoriev I.V."/>
        </authorList>
    </citation>
    <scope>NUCLEOTIDE SEQUENCE</scope>
    <source>
        <strain evidence="3">MF-IS2</strain>
    </source>
</reference>
<keyword evidence="2" id="KW-1133">Transmembrane helix</keyword>
<comment type="caution">
    <text evidence="3">The sequence shown here is derived from an EMBL/GenBank/DDBJ whole genome shotgun (WGS) entry which is preliminary data.</text>
</comment>
<sequence>MVHTYMSCCSSFWRSSAILGVVEPIVIMRKSQEKVKEALILEDDAAEQEKLSSETLVDLTDPEDEKTEMHSTEPAAVVPADTPDRNTALNMVWARILTVFEILVGIINLLFLFMRATTVSMVTQWRTISSPHLNFVTVAHYIAQTVVTILCWCMALGALRNPSPLSEIEQKVWRVSCYFLMLQPVILLLAPARMRAKIGECVKTTFYVLYRILYSAARLSIFFIAFYSIRYTM</sequence>
<keyword evidence="4" id="KW-1185">Reference proteome</keyword>
<evidence type="ECO:0000256" key="2">
    <source>
        <dbReference type="SAM" id="Phobius"/>
    </source>
</evidence>
<feature type="transmembrane region" description="Helical" evidence="2">
    <location>
        <begin position="135"/>
        <end position="160"/>
    </location>
</feature>
<name>A0A9P5WYL5_9AGAR</name>
<feature type="transmembrane region" description="Helical" evidence="2">
    <location>
        <begin position="92"/>
        <end position="114"/>
    </location>
</feature>
<evidence type="ECO:0000313" key="4">
    <source>
        <dbReference type="Proteomes" id="UP000807342"/>
    </source>
</evidence>
<organism evidence="3 4">
    <name type="scientific">Macrolepiota fuliginosa MF-IS2</name>
    <dbReference type="NCBI Taxonomy" id="1400762"/>
    <lineage>
        <taxon>Eukaryota</taxon>
        <taxon>Fungi</taxon>
        <taxon>Dikarya</taxon>
        <taxon>Basidiomycota</taxon>
        <taxon>Agaricomycotina</taxon>
        <taxon>Agaricomycetes</taxon>
        <taxon>Agaricomycetidae</taxon>
        <taxon>Agaricales</taxon>
        <taxon>Agaricineae</taxon>
        <taxon>Agaricaceae</taxon>
        <taxon>Macrolepiota</taxon>
    </lineage>
</organism>
<evidence type="ECO:0000256" key="1">
    <source>
        <dbReference type="SAM" id="MobiDB-lite"/>
    </source>
</evidence>
<dbReference type="Proteomes" id="UP000807342">
    <property type="component" value="Unassembled WGS sequence"/>
</dbReference>
<keyword evidence="2" id="KW-0472">Membrane</keyword>
<feature type="region of interest" description="Disordered" evidence="1">
    <location>
        <begin position="60"/>
        <end position="80"/>
    </location>
</feature>
<accession>A0A9P5WYL5</accession>
<gene>
    <name evidence="3" type="ORF">P691DRAFT_767320</name>
</gene>
<feature type="transmembrane region" description="Helical" evidence="2">
    <location>
        <begin position="172"/>
        <end position="192"/>
    </location>
</feature>
<dbReference type="OrthoDB" id="3127614at2759"/>